<dbReference type="InterPro" id="IPR007315">
    <property type="entry name" value="PIG-V/Gpi18"/>
</dbReference>
<keyword evidence="8 10" id="KW-1133">Transmembrane helix</keyword>
<proteinExistence type="predicted"/>
<keyword evidence="12" id="KW-1185">Reference proteome</keyword>
<keyword evidence="3" id="KW-0337">GPI-anchor biosynthesis</keyword>
<feature type="transmembrane region" description="Helical" evidence="10">
    <location>
        <begin position="327"/>
        <end position="346"/>
    </location>
</feature>
<evidence type="ECO:0000256" key="7">
    <source>
        <dbReference type="ARBA" id="ARBA00022824"/>
    </source>
</evidence>
<reference evidence="12" key="1">
    <citation type="journal article" date="2019" name="Int. J. Syst. Evol. Microbiol.">
        <title>The Global Catalogue of Microorganisms (GCM) 10K type strain sequencing project: providing services to taxonomists for standard genome sequencing and annotation.</title>
        <authorList>
            <consortium name="The Broad Institute Genomics Platform"/>
            <consortium name="The Broad Institute Genome Sequencing Center for Infectious Disease"/>
            <person name="Wu L."/>
            <person name="Ma J."/>
        </authorList>
    </citation>
    <scope>NUCLEOTIDE SEQUENCE [LARGE SCALE GENOMIC DNA]</scope>
    <source>
        <strain evidence="12">CAIM 431</strain>
    </source>
</reference>
<dbReference type="RefSeq" id="WP_343875609.1">
    <property type="nucleotide sequence ID" value="NZ_BAAAIX010000033.1"/>
</dbReference>
<dbReference type="Proteomes" id="UP001597326">
    <property type="component" value="Unassembled WGS sequence"/>
</dbReference>
<evidence type="ECO:0008006" key="13">
    <source>
        <dbReference type="Google" id="ProtNLM"/>
    </source>
</evidence>
<evidence type="ECO:0000256" key="2">
    <source>
        <dbReference type="ARBA" id="ARBA00004687"/>
    </source>
</evidence>
<feature type="transmembrane region" description="Helical" evidence="10">
    <location>
        <begin position="207"/>
        <end position="226"/>
    </location>
</feature>
<keyword evidence="5" id="KW-0808">Transferase</keyword>
<feature type="transmembrane region" description="Helical" evidence="10">
    <location>
        <begin position="304"/>
        <end position="321"/>
    </location>
</feature>
<protein>
    <recommendedName>
        <fullName evidence="13">Glycosyltransferase RgtA/B/C/D-like domain-containing protein</fullName>
    </recommendedName>
</protein>
<keyword evidence="4" id="KW-0328">Glycosyltransferase</keyword>
<name>A0ABW4RYC5_9ACTN</name>
<evidence type="ECO:0000256" key="8">
    <source>
        <dbReference type="ARBA" id="ARBA00022989"/>
    </source>
</evidence>
<keyword evidence="9 10" id="KW-0472">Membrane</keyword>
<evidence type="ECO:0000313" key="11">
    <source>
        <dbReference type="EMBL" id="MFD1891292.1"/>
    </source>
</evidence>
<feature type="transmembrane region" description="Helical" evidence="10">
    <location>
        <begin position="100"/>
        <end position="122"/>
    </location>
</feature>
<evidence type="ECO:0000256" key="3">
    <source>
        <dbReference type="ARBA" id="ARBA00022502"/>
    </source>
</evidence>
<dbReference type="PANTHER" id="PTHR12468:SF2">
    <property type="entry name" value="GPI MANNOSYLTRANSFERASE 2"/>
    <property type="match status" value="1"/>
</dbReference>
<evidence type="ECO:0000256" key="4">
    <source>
        <dbReference type="ARBA" id="ARBA00022676"/>
    </source>
</evidence>
<dbReference type="EMBL" id="JBHUFZ010000032">
    <property type="protein sequence ID" value="MFD1891292.1"/>
    <property type="molecule type" value="Genomic_DNA"/>
</dbReference>
<gene>
    <name evidence="11" type="ORF">ACFSCS_14035</name>
</gene>
<feature type="transmembrane region" description="Helical" evidence="10">
    <location>
        <begin position="276"/>
        <end position="297"/>
    </location>
</feature>
<evidence type="ECO:0000256" key="5">
    <source>
        <dbReference type="ARBA" id="ARBA00022679"/>
    </source>
</evidence>
<feature type="transmembrane region" description="Helical" evidence="10">
    <location>
        <begin position="134"/>
        <end position="159"/>
    </location>
</feature>
<sequence>MSSEVGVRVGGARTEADLAAGGSREQLRLVVRLWLVSRLLLAVVAVLAMLTQRRTLRQVLSAWDVAHFEAIARNGYAETIDRAFFPALPLLLRAAGQMGLPMYLSGAVLALGCSLLAALALLRLGGPVAAGLWLFAPTTVFTAVAYTEAPFCALAFWAWERATRGRWAQAALLAALASGFRISGLFLVGGLGLLALTRSGVPWSRRLVHAALAALGVVGVLAYFAWLHHLTGSWSAWFDAQAAGWNRGFYSPLDSLRHTLEAGAPSRWPDRPSVAWVFRAEVVSMLVGAVVTLVLLVRRRWAQAGYVGVQVFAFATSYWFMSVNRAVLLWFPLWLLVAELARRGWPGAQGREPGRGSLVARGLVLAFGVVSLAAAVWWAWLYFTGAWAS</sequence>
<comment type="pathway">
    <text evidence="2">Glycolipid biosynthesis; glycosylphosphatidylinositol-anchor biosynthesis.</text>
</comment>
<accession>A0ABW4RYC5</accession>
<evidence type="ECO:0000256" key="10">
    <source>
        <dbReference type="SAM" id="Phobius"/>
    </source>
</evidence>
<keyword evidence="7" id="KW-0256">Endoplasmic reticulum</keyword>
<evidence type="ECO:0000313" key="12">
    <source>
        <dbReference type="Proteomes" id="UP001597326"/>
    </source>
</evidence>
<feature type="transmembrane region" description="Helical" evidence="10">
    <location>
        <begin position="171"/>
        <end position="195"/>
    </location>
</feature>
<evidence type="ECO:0000256" key="6">
    <source>
        <dbReference type="ARBA" id="ARBA00022692"/>
    </source>
</evidence>
<feature type="transmembrane region" description="Helical" evidence="10">
    <location>
        <begin position="358"/>
        <end position="380"/>
    </location>
</feature>
<evidence type="ECO:0000256" key="9">
    <source>
        <dbReference type="ARBA" id="ARBA00023136"/>
    </source>
</evidence>
<dbReference type="PANTHER" id="PTHR12468">
    <property type="entry name" value="GPI MANNOSYLTRANSFERASE 2"/>
    <property type="match status" value="1"/>
</dbReference>
<keyword evidence="6 10" id="KW-0812">Transmembrane</keyword>
<comment type="caution">
    <text evidence="11">The sequence shown here is derived from an EMBL/GenBank/DDBJ whole genome shotgun (WGS) entry which is preliminary data.</text>
</comment>
<evidence type="ECO:0000256" key="1">
    <source>
        <dbReference type="ARBA" id="ARBA00004477"/>
    </source>
</evidence>
<comment type="subcellular location">
    <subcellularLocation>
        <location evidence="1">Endoplasmic reticulum membrane</location>
        <topology evidence="1">Multi-pass membrane protein</topology>
    </subcellularLocation>
</comment>
<organism evidence="11 12">
    <name type="scientific">Luteococcus peritonei</name>
    <dbReference type="NCBI Taxonomy" id="88874"/>
    <lineage>
        <taxon>Bacteria</taxon>
        <taxon>Bacillati</taxon>
        <taxon>Actinomycetota</taxon>
        <taxon>Actinomycetes</taxon>
        <taxon>Propionibacteriales</taxon>
        <taxon>Propionibacteriaceae</taxon>
        <taxon>Luteococcus</taxon>
    </lineage>
</organism>
<feature type="transmembrane region" description="Helical" evidence="10">
    <location>
        <begin position="29"/>
        <end position="50"/>
    </location>
</feature>